<proteinExistence type="predicted"/>
<organism evidence="1 2">
    <name type="scientific">Lecanicillium saksenae</name>
    <dbReference type="NCBI Taxonomy" id="468837"/>
    <lineage>
        <taxon>Eukaryota</taxon>
        <taxon>Fungi</taxon>
        <taxon>Dikarya</taxon>
        <taxon>Ascomycota</taxon>
        <taxon>Pezizomycotina</taxon>
        <taxon>Sordariomycetes</taxon>
        <taxon>Hypocreomycetidae</taxon>
        <taxon>Hypocreales</taxon>
        <taxon>Cordycipitaceae</taxon>
        <taxon>Lecanicillium</taxon>
    </lineage>
</organism>
<name>A0ACC1R398_9HYPO</name>
<gene>
    <name evidence="1" type="ORF">NLG97_g1608</name>
</gene>
<evidence type="ECO:0000313" key="1">
    <source>
        <dbReference type="EMBL" id="KAJ3497817.1"/>
    </source>
</evidence>
<reference evidence="1" key="1">
    <citation type="submission" date="2022-07" db="EMBL/GenBank/DDBJ databases">
        <title>Genome Sequence of Lecanicillium saksenae.</title>
        <authorList>
            <person name="Buettner E."/>
        </authorList>
    </citation>
    <scope>NUCLEOTIDE SEQUENCE</scope>
    <source>
        <strain evidence="1">VT-O1</strain>
    </source>
</reference>
<comment type="caution">
    <text evidence="1">The sequence shown here is derived from an EMBL/GenBank/DDBJ whole genome shotgun (WGS) entry which is preliminary data.</text>
</comment>
<evidence type="ECO:0000313" key="2">
    <source>
        <dbReference type="Proteomes" id="UP001148737"/>
    </source>
</evidence>
<protein>
    <submittedName>
        <fullName evidence="1">Uncharacterized protein</fullName>
    </submittedName>
</protein>
<accession>A0ACC1R398</accession>
<dbReference type="EMBL" id="JANAKD010000088">
    <property type="protein sequence ID" value="KAJ3497817.1"/>
    <property type="molecule type" value="Genomic_DNA"/>
</dbReference>
<dbReference type="Proteomes" id="UP001148737">
    <property type="component" value="Unassembled WGS sequence"/>
</dbReference>
<keyword evidence="2" id="KW-1185">Reference proteome</keyword>
<sequence>MTLPLHYKANRKRPARICPHTRRRGSAVCGGLLTLALGIICTLLLISLSNEVGADDHLVKRGLQNANIFAQSSSEKEFDITPNSVDSPVDLLGGLTSVMSHFRIESMDKVSSIATKAPQITSAPVFDPLAALSEAFLEAFDVREVLQGDVNSQIESIGQRSYPQTMPYSILWANQPSLLSILSDVVGQVCVIDSGAGARLLDAILEAVHVGNTDFTSIINGVTEISSISTTHILPLILPALATALGIHVQQSPTSHYQPVEDVMAKIISHGGLFITEIMNSEVYLTSTDLYDCMNQLAGLMCAAADHLKLPICSASPPVTSQNLEGYMPPAAGSTTEWNVLPIRSYTM</sequence>